<dbReference type="UniPathway" id="UPA00241">
    <property type="reaction ID" value="UER00353"/>
</dbReference>
<organism evidence="8 9">
    <name type="scientific">Weissella coleopterorum</name>
    <dbReference type="NCBI Taxonomy" id="2714949"/>
    <lineage>
        <taxon>Bacteria</taxon>
        <taxon>Bacillati</taxon>
        <taxon>Bacillota</taxon>
        <taxon>Bacilli</taxon>
        <taxon>Lactobacillales</taxon>
        <taxon>Lactobacillaceae</taxon>
        <taxon>Weissella</taxon>
    </lineage>
</organism>
<keyword evidence="5" id="KW-1133">Transmembrane helix</keyword>
<feature type="binding site" evidence="3">
    <location>
        <begin position="306"/>
        <end position="309"/>
    </location>
    <ligand>
        <name>CTP</name>
        <dbReference type="ChEBI" id="CHEBI:37563"/>
    </ligand>
</feature>
<dbReference type="HAMAP" id="MF_02225">
    <property type="entry name" value="CoaBC"/>
    <property type="match status" value="1"/>
</dbReference>
<dbReference type="InterPro" id="IPR036551">
    <property type="entry name" value="Flavin_trans-like"/>
</dbReference>
<dbReference type="GO" id="GO:0004633">
    <property type="term" value="F:phosphopantothenoylcysteine decarboxylase activity"/>
    <property type="evidence" value="ECO:0007669"/>
    <property type="project" value="UniProtKB-UniRule"/>
</dbReference>
<keyword evidence="3" id="KW-0511">Multifunctional enzyme</keyword>
<dbReference type="Pfam" id="PF04127">
    <property type="entry name" value="DFP"/>
    <property type="match status" value="1"/>
</dbReference>
<feature type="region of interest" description="Phosphopantothenate--cysteine ligase" evidence="3">
    <location>
        <begin position="192"/>
        <end position="402"/>
    </location>
</feature>
<comment type="catalytic activity">
    <reaction evidence="3 4">
        <text>(R)-4'-phosphopantothenate + L-cysteine + CTP = N-[(R)-4-phosphopantothenoyl]-L-cysteine + CMP + diphosphate + H(+)</text>
        <dbReference type="Rhea" id="RHEA:19397"/>
        <dbReference type="ChEBI" id="CHEBI:10986"/>
        <dbReference type="ChEBI" id="CHEBI:15378"/>
        <dbReference type="ChEBI" id="CHEBI:33019"/>
        <dbReference type="ChEBI" id="CHEBI:35235"/>
        <dbReference type="ChEBI" id="CHEBI:37563"/>
        <dbReference type="ChEBI" id="CHEBI:59458"/>
        <dbReference type="ChEBI" id="CHEBI:60377"/>
        <dbReference type="EC" id="6.3.2.5"/>
    </reaction>
</comment>
<comment type="pathway">
    <text evidence="3 4">Cofactor biosynthesis; coenzyme A biosynthesis; CoA from (R)-pantothenate: step 2/5.</text>
</comment>
<comment type="function">
    <text evidence="3">Catalyzes two sequential steps in the biosynthesis of coenzyme A. In the first step cysteine is conjugated to 4'-phosphopantothenate to form 4-phosphopantothenoylcysteine. In the second step the latter compound is decarboxylated to form 4'-phosphopantotheine.</text>
</comment>
<dbReference type="InterPro" id="IPR007085">
    <property type="entry name" value="DNA/pantothenate-metab_flavo_C"/>
</dbReference>
<comment type="caution">
    <text evidence="3">Lacks conserved residue(s) required for the propagation of feature annotation.</text>
</comment>
<dbReference type="EC" id="4.1.1.36" evidence="3"/>
<evidence type="ECO:0000256" key="1">
    <source>
        <dbReference type="ARBA" id="ARBA00022793"/>
    </source>
</evidence>
<dbReference type="Gene3D" id="3.40.50.1950">
    <property type="entry name" value="Flavin prenyltransferase-like"/>
    <property type="match status" value="1"/>
</dbReference>
<feature type="binding site" evidence="3">
    <location>
        <position position="342"/>
    </location>
    <ligand>
        <name>CTP</name>
        <dbReference type="ChEBI" id="CHEBI:37563"/>
    </ligand>
</feature>
<dbReference type="KEGG" id="wco:G7084_06165"/>
<comment type="cofactor">
    <cofactor evidence="3">
        <name>FMN</name>
        <dbReference type="ChEBI" id="CHEBI:58210"/>
    </cofactor>
    <text evidence="3">Binds 1 FMN per subunit.</text>
</comment>
<dbReference type="NCBIfam" id="TIGR00521">
    <property type="entry name" value="coaBC_dfp"/>
    <property type="match status" value="1"/>
</dbReference>
<comment type="similarity">
    <text evidence="3 4">In the N-terminal section; belongs to the HFCD (homo-oligomeric flavin containing Cys decarboxylase) superfamily.</text>
</comment>
<name>A0A6G8B0V6_9LACO</name>
<proteinExistence type="inferred from homology"/>
<comment type="pathway">
    <text evidence="3 4">Cofactor biosynthesis; coenzyme A biosynthesis; CoA from (R)-pantothenate: step 3/5.</text>
</comment>
<dbReference type="GO" id="GO:0015937">
    <property type="term" value="P:coenzyme A biosynthetic process"/>
    <property type="evidence" value="ECO:0007669"/>
    <property type="project" value="UniProtKB-UniRule"/>
</dbReference>
<keyword evidence="3" id="KW-0460">Magnesium</keyword>
<dbReference type="PANTHER" id="PTHR14359:SF6">
    <property type="entry name" value="PHOSPHOPANTOTHENOYLCYSTEINE DECARBOXYLASE"/>
    <property type="match status" value="1"/>
</dbReference>
<dbReference type="Gene3D" id="3.40.50.10300">
    <property type="entry name" value="CoaB-like"/>
    <property type="match status" value="1"/>
</dbReference>
<comment type="similarity">
    <text evidence="3 4">In the C-terminal section; belongs to the PPC synthetase family.</text>
</comment>
<dbReference type="GO" id="GO:0004632">
    <property type="term" value="F:phosphopantothenate--cysteine ligase activity"/>
    <property type="evidence" value="ECO:0007669"/>
    <property type="project" value="UniProtKB-UniRule"/>
</dbReference>
<keyword evidence="5" id="KW-0472">Membrane</keyword>
<reference evidence="8 9" key="1">
    <citation type="submission" date="2020-03" db="EMBL/GenBank/DDBJ databases">
        <title>Weissella sp. nov., isolated from Cybister lewisianus.</title>
        <authorList>
            <person name="Hyun D.-W."/>
            <person name="Bae J.-W."/>
        </authorList>
    </citation>
    <scope>NUCLEOTIDE SEQUENCE [LARGE SCALE GENOMIC DNA]</scope>
    <source>
        <strain evidence="8 9">HDW19</strain>
    </source>
</reference>
<dbReference type="SUPFAM" id="SSF102645">
    <property type="entry name" value="CoaB-like"/>
    <property type="match status" value="1"/>
</dbReference>
<keyword evidence="3 4" id="KW-0285">Flavoprotein</keyword>
<dbReference type="AlphaFoldDB" id="A0A6G8B0V6"/>
<dbReference type="GO" id="GO:0015941">
    <property type="term" value="P:pantothenate catabolic process"/>
    <property type="evidence" value="ECO:0007669"/>
    <property type="project" value="InterPro"/>
</dbReference>
<evidence type="ECO:0000259" key="7">
    <source>
        <dbReference type="Pfam" id="PF04127"/>
    </source>
</evidence>
<feature type="binding site" evidence="3">
    <location>
        <position position="279"/>
    </location>
    <ligand>
        <name>CTP</name>
        <dbReference type="ChEBI" id="CHEBI:37563"/>
    </ligand>
</feature>
<dbReference type="InterPro" id="IPR003382">
    <property type="entry name" value="Flavoprotein"/>
</dbReference>
<keyword evidence="5" id="KW-0812">Transmembrane</keyword>
<comment type="cofactor">
    <cofactor evidence="3">
        <name>Mg(2+)</name>
        <dbReference type="ChEBI" id="CHEBI:18420"/>
    </cofactor>
</comment>
<keyword evidence="9" id="KW-1185">Reference proteome</keyword>
<feature type="domain" description="Flavoprotein" evidence="6">
    <location>
        <begin position="5"/>
        <end position="169"/>
    </location>
</feature>
<comment type="function">
    <text evidence="4">Catalyzes two steps in the biosynthesis of coenzyme A. In the first step cysteine is conjugated to 4'-phosphopantothenate to form 4-phosphopantothenoylcysteine, in the latter compound is decarboxylated to form 4'-phosphopantotheine.</text>
</comment>
<keyword evidence="2 3" id="KW-0456">Lyase</keyword>
<keyword evidence="3 4" id="KW-0288">FMN</keyword>
<evidence type="ECO:0000313" key="8">
    <source>
        <dbReference type="EMBL" id="QIL50938.1"/>
    </source>
</evidence>
<keyword evidence="3 4" id="KW-0436">Ligase</keyword>
<dbReference type="InterPro" id="IPR035929">
    <property type="entry name" value="CoaB-like_sf"/>
</dbReference>
<dbReference type="InterPro" id="IPR005252">
    <property type="entry name" value="CoaBC"/>
</dbReference>
<feature type="binding site" evidence="3">
    <location>
        <position position="289"/>
    </location>
    <ligand>
        <name>CTP</name>
        <dbReference type="ChEBI" id="CHEBI:37563"/>
    </ligand>
</feature>
<keyword evidence="1 3" id="KW-0210">Decarboxylase</keyword>
<dbReference type="PANTHER" id="PTHR14359">
    <property type="entry name" value="HOMO-OLIGOMERIC FLAVIN CONTAINING CYS DECARBOXYLASE FAMILY"/>
    <property type="match status" value="1"/>
</dbReference>
<evidence type="ECO:0000256" key="3">
    <source>
        <dbReference type="HAMAP-Rule" id="MF_02225"/>
    </source>
</evidence>
<dbReference type="EC" id="6.3.2.5" evidence="3"/>
<evidence type="ECO:0000256" key="2">
    <source>
        <dbReference type="ARBA" id="ARBA00023239"/>
    </source>
</evidence>
<keyword evidence="3" id="KW-0479">Metal-binding</keyword>
<gene>
    <name evidence="3 8" type="primary">coaBC</name>
    <name evidence="8" type="ORF">G7084_06165</name>
</gene>
<dbReference type="GO" id="GO:0071513">
    <property type="term" value="C:phosphopantothenoylcysteine decarboxylase complex"/>
    <property type="evidence" value="ECO:0007669"/>
    <property type="project" value="TreeGrafter"/>
</dbReference>
<feature type="transmembrane region" description="Helical" evidence="5">
    <location>
        <begin position="7"/>
        <end position="28"/>
    </location>
</feature>
<feature type="region of interest" description="Phosphopantothenoylcysteine decarboxylase" evidence="3">
    <location>
        <begin position="1"/>
        <end position="191"/>
    </location>
</feature>
<dbReference type="GO" id="GO:0046872">
    <property type="term" value="F:metal ion binding"/>
    <property type="evidence" value="ECO:0007669"/>
    <property type="project" value="UniProtKB-KW"/>
</dbReference>
<dbReference type="GO" id="GO:0010181">
    <property type="term" value="F:FMN binding"/>
    <property type="evidence" value="ECO:0007669"/>
    <property type="project" value="UniProtKB-UniRule"/>
</dbReference>
<dbReference type="SUPFAM" id="SSF52507">
    <property type="entry name" value="Homo-oligomeric flavin-containing Cys decarboxylases, HFCD"/>
    <property type="match status" value="1"/>
</dbReference>
<feature type="binding site" evidence="3">
    <location>
        <position position="324"/>
    </location>
    <ligand>
        <name>CTP</name>
        <dbReference type="ChEBI" id="CHEBI:37563"/>
    </ligand>
</feature>
<sequence length="402" mass="43543">MFKDKKIVLIVTGGIAAYKAAVFVRLLIKAGAAVQVVMTASAQEFVTEKTFAVLTKRPVLTDLFKETATGKVPHIELADWADLMFVVPATANIISKIAQGIGDDVASTLLLARHTPLLVAPAMNENMYHNPAIQRNLDQLRADQVIILEPTYGMLAEGYAGMGRLPEPEVLFEQAEINLRQQQKTPLAGKNYLVTAGGTKEALDPVRFIGNRSSGKMGYALAQALVEAGAQVTLISTVDLKAPWGVKVVTVQTAHEMEFALEQRFDQSDGLVMAAAVADFRAAQVATQKIKKNNGQGLELQLTQNPDLIAHFGAKKGHQKVIAFAAETNDLITHAQAKLKKKNADLLIANDVSKSDRGFGVDQNQVTLIEPGQPNVDLPLLSKIETARAIVKRIIQLTAREN</sequence>
<dbReference type="Proteomes" id="UP000500741">
    <property type="component" value="Chromosome"/>
</dbReference>
<evidence type="ECO:0000256" key="4">
    <source>
        <dbReference type="RuleBase" id="RU364078"/>
    </source>
</evidence>
<protein>
    <recommendedName>
        <fullName evidence="3">Coenzyme A biosynthesis bifunctional protein CoaBC</fullName>
    </recommendedName>
    <alternativeName>
        <fullName evidence="3">DNA/pantothenate metabolism flavoprotein</fullName>
    </alternativeName>
    <alternativeName>
        <fullName evidence="3">Phosphopantothenoylcysteine synthetase/decarboxylase</fullName>
        <shortName evidence="3">PPCS-PPCDC</shortName>
    </alternativeName>
    <domain>
        <recommendedName>
            <fullName evidence="3">Phosphopantothenoylcysteine decarboxylase</fullName>
            <shortName evidence="3">PPC decarboxylase</shortName>
            <shortName evidence="3">PPC-DC</shortName>
            <ecNumber evidence="3">4.1.1.36</ecNumber>
        </recommendedName>
        <alternativeName>
            <fullName evidence="3">CoaC</fullName>
        </alternativeName>
    </domain>
    <domain>
        <recommendedName>
            <fullName evidence="3">Phosphopantothenate--cysteine ligase</fullName>
            <ecNumber evidence="3">6.3.2.5</ecNumber>
        </recommendedName>
        <alternativeName>
            <fullName evidence="3">CoaB</fullName>
        </alternativeName>
        <alternativeName>
            <fullName evidence="3">Phosphopantothenoylcysteine synthetase</fullName>
            <shortName evidence="3">PPC synthetase</shortName>
            <shortName evidence="3">PPC-S</shortName>
        </alternativeName>
    </domain>
</protein>
<dbReference type="EMBL" id="CP049888">
    <property type="protein sequence ID" value="QIL50938.1"/>
    <property type="molecule type" value="Genomic_DNA"/>
</dbReference>
<evidence type="ECO:0000259" key="6">
    <source>
        <dbReference type="Pfam" id="PF02441"/>
    </source>
</evidence>
<evidence type="ECO:0000313" key="9">
    <source>
        <dbReference type="Proteomes" id="UP000500741"/>
    </source>
</evidence>
<accession>A0A6G8B0V6</accession>
<dbReference type="Pfam" id="PF02441">
    <property type="entry name" value="Flavoprotein"/>
    <property type="match status" value="1"/>
</dbReference>
<feature type="domain" description="DNA/pantothenate metabolism flavoprotein C-terminal" evidence="7">
    <location>
        <begin position="187"/>
        <end position="396"/>
    </location>
</feature>
<dbReference type="RefSeq" id="WP_166011029.1">
    <property type="nucleotide sequence ID" value="NZ_CP049888.1"/>
</dbReference>
<feature type="binding site" evidence="3">
    <location>
        <position position="338"/>
    </location>
    <ligand>
        <name>CTP</name>
        <dbReference type="ChEBI" id="CHEBI:37563"/>
    </ligand>
</feature>
<evidence type="ECO:0000256" key="5">
    <source>
        <dbReference type="SAM" id="Phobius"/>
    </source>
</evidence>
<comment type="catalytic activity">
    <reaction evidence="3 4">
        <text>N-[(R)-4-phosphopantothenoyl]-L-cysteine + H(+) = (R)-4'-phosphopantetheine + CO2</text>
        <dbReference type="Rhea" id="RHEA:16793"/>
        <dbReference type="ChEBI" id="CHEBI:15378"/>
        <dbReference type="ChEBI" id="CHEBI:16526"/>
        <dbReference type="ChEBI" id="CHEBI:59458"/>
        <dbReference type="ChEBI" id="CHEBI:61723"/>
        <dbReference type="EC" id="4.1.1.36"/>
    </reaction>
</comment>